<evidence type="ECO:0000256" key="4">
    <source>
        <dbReference type="ARBA" id="ARBA00022598"/>
    </source>
</evidence>
<dbReference type="GO" id="GO:0005829">
    <property type="term" value="C:cytosol"/>
    <property type="evidence" value="ECO:0007669"/>
    <property type="project" value="TreeGrafter"/>
</dbReference>
<proteinExistence type="inferred from homology"/>
<dbReference type="NCBIfam" id="TIGR00018">
    <property type="entry name" value="panC"/>
    <property type="match status" value="1"/>
</dbReference>
<evidence type="ECO:0000256" key="8">
    <source>
        <dbReference type="ARBA" id="ARBA00048258"/>
    </source>
</evidence>
<reference evidence="9" key="1">
    <citation type="submission" date="2020-05" db="EMBL/GenBank/DDBJ databases">
        <authorList>
            <person name="Chiriac C."/>
            <person name="Salcher M."/>
            <person name="Ghai R."/>
            <person name="Kavagutti S V."/>
        </authorList>
    </citation>
    <scope>NUCLEOTIDE SEQUENCE</scope>
</reference>
<evidence type="ECO:0000256" key="3">
    <source>
        <dbReference type="ARBA" id="ARBA00012219"/>
    </source>
</evidence>
<dbReference type="Pfam" id="PF02569">
    <property type="entry name" value="Pantoate_ligase"/>
    <property type="match status" value="1"/>
</dbReference>
<protein>
    <recommendedName>
        <fullName evidence="3">pantoate--beta-alanine ligase (AMP-forming)</fullName>
        <ecNumber evidence="3">6.3.2.1</ecNumber>
    </recommendedName>
</protein>
<evidence type="ECO:0000256" key="1">
    <source>
        <dbReference type="ARBA" id="ARBA00004990"/>
    </source>
</evidence>
<evidence type="ECO:0000256" key="6">
    <source>
        <dbReference type="ARBA" id="ARBA00022741"/>
    </source>
</evidence>
<dbReference type="PANTHER" id="PTHR21299">
    <property type="entry name" value="CYTIDYLATE KINASE/PANTOATE-BETA-ALANINE LIGASE"/>
    <property type="match status" value="1"/>
</dbReference>
<sequence length="284" mass="29930">MTILIKTHREISKLCHGEIAVVMTMGALHKGHAELMRVARECVGSDGTVVVTVFVNPTQFGAGEDFTKYPRTLEDDFKVCAAEGVDIVYAPDALDVYGTDDISALPASEILDAGPIGLILEGAARPGHFGGMLTVVSKLQELTGARFATFGEKDYQQLVLVTRMFADREVPVQVIAVPTVRETDGLALSSRNRYLSEHERGCAALIPQAVEAAVAAAHDGQGAAIAAGLAVLAKEPAIKVDYFVVTAPDLGPPPVSGRARVVVAVRIGATRLLDNASCDLGARA</sequence>
<dbReference type="EMBL" id="CAFABK010000080">
    <property type="protein sequence ID" value="CAB4834147.1"/>
    <property type="molecule type" value="Genomic_DNA"/>
</dbReference>
<dbReference type="SUPFAM" id="SSF52374">
    <property type="entry name" value="Nucleotidylyl transferase"/>
    <property type="match status" value="1"/>
</dbReference>
<keyword evidence="6" id="KW-0547">Nucleotide-binding</keyword>
<dbReference type="Gene3D" id="3.30.1300.10">
    <property type="entry name" value="Pantoate-beta-alanine ligase, C-terminal domain"/>
    <property type="match status" value="1"/>
</dbReference>
<gene>
    <name evidence="9" type="ORF">UFOPK3204_01409</name>
</gene>
<comment type="catalytic activity">
    <reaction evidence="8">
        <text>(R)-pantoate + beta-alanine + ATP = (R)-pantothenate + AMP + diphosphate + H(+)</text>
        <dbReference type="Rhea" id="RHEA:10912"/>
        <dbReference type="ChEBI" id="CHEBI:15378"/>
        <dbReference type="ChEBI" id="CHEBI:15980"/>
        <dbReference type="ChEBI" id="CHEBI:29032"/>
        <dbReference type="ChEBI" id="CHEBI:30616"/>
        <dbReference type="ChEBI" id="CHEBI:33019"/>
        <dbReference type="ChEBI" id="CHEBI:57966"/>
        <dbReference type="ChEBI" id="CHEBI:456215"/>
        <dbReference type="EC" id="6.3.2.1"/>
    </reaction>
</comment>
<dbReference type="InterPro" id="IPR003721">
    <property type="entry name" value="Pantoate_ligase"/>
</dbReference>
<dbReference type="GO" id="GO:0005524">
    <property type="term" value="F:ATP binding"/>
    <property type="evidence" value="ECO:0007669"/>
    <property type="project" value="UniProtKB-KW"/>
</dbReference>
<dbReference type="Gene3D" id="3.40.50.620">
    <property type="entry name" value="HUPs"/>
    <property type="match status" value="1"/>
</dbReference>
<dbReference type="UniPathway" id="UPA00028">
    <property type="reaction ID" value="UER00005"/>
</dbReference>
<dbReference type="EC" id="6.3.2.1" evidence="3"/>
<dbReference type="PANTHER" id="PTHR21299:SF1">
    <property type="entry name" value="PANTOATE--BETA-ALANINE LIGASE"/>
    <property type="match status" value="1"/>
</dbReference>
<dbReference type="InterPro" id="IPR014729">
    <property type="entry name" value="Rossmann-like_a/b/a_fold"/>
</dbReference>
<dbReference type="InterPro" id="IPR042176">
    <property type="entry name" value="Pantoate_ligase_C"/>
</dbReference>
<evidence type="ECO:0000313" key="9">
    <source>
        <dbReference type="EMBL" id="CAB4834147.1"/>
    </source>
</evidence>
<keyword evidence="4" id="KW-0436">Ligase</keyword>
<comment type="similarity">
    <text evidence="2">Belongs to the pantothenate synthetase family.</text>
</comment>
<dbReference type="GO" id="GO:0004592">
    <property type="term" value="F:pantoate-beta-alanine ligase activity"/>
    <property type="evidence" value="ECO:0007669"/>
    <property type="project" value="UniProtKB-EC"/>
</dbReference>
<dbReference type="HAMAP" id="MF_00158">
    <property type="entry name" value="PanC"/>
    <property type="match status" value="1"/>
</dbReference>
<accession>A0A6J7AMU2</accession>
<dbReference type="AlphaFoldDB" id="A0A6J7AMU2"/>
<keyword evidence="7" id="KW-0067">ATP-binding</keyword>
<organism evidence="9">
    <name type="scientific">freshwater metagenome</name>
    <dbReference type="NCBI Taxonomy" id="449393"/>
    <lineage>
        <taxon>unclassified sequences</taxon>
        <taxon>metagenomes</taxon>
        <taxon>ecological metagenomes</taxon>
    </lineage>
</organism>
<comment type="pathway">
    <text evidence="1">Cofactor biosynthesis; (R)-pantothenate biosynthesis; (R)-pantothenate from (R)-pantoate and beta-alanine: step 1/1.</text>
</comment>
<name>A0A6J7AMU2_9ZZZZ</name>
<keyword evidence="5" id="KW-0566">Pantothenate biosynthesis</keyword>
<dbReference type="GO" id="GO:0015940">
    <property type="term" value="P:pantothenate biosynthetic process"/>
    <property type="evidence" value="ECO:0007669"/>
    <property type="project" value="UniProtKB-UniPathway"/>
</dbReference>
<evidence type="ECO:0000256" key="2">
    <source>
        <dbReference type="ARBA" id="ARBA00009256"/>
    </source>
</evidence>
<evidence type="ECO:0000256" key="7">
    <source>
        <dbReference type="ARBA" id="ARBA00022840"/>
    </source>
</evidence>
<evidence type="ECO:0000256" key="5">
    <source>
        <dbReference type="ARBA" id="ARBA00022655"/>
    </source>
</evidence>